<name>A0A7Z1MY29_STAHA</name>
<gene>
    <name evidence="1" type="ORF">CV019_14050</name>
</gene>
<dbReference type="EMBL" id="PGWX01000550">
    <property type="protein sequence ID" value="PPJ69405.1"/>
    <property type="molecule type" value="Genomic_DNA"/>
</dbReference>
<protein>
    <submittedName>
        <fullName evidence="1">Transcriptional regulator</fullName>
    </submittedName>
</protein>
<dbReference type="RefSeq" id="WP_033080012.1">
    <property type="nucleotide sequence ID" value="NZ_CAXOQV010000009.1"/>
</dbReference>
<dbReference type="InterPro" id="IPR006523">
    <property type="entry name" value="RinA"/>
</dbReference>
<organism evidence="1 2">
    <name type="scientific">Staphylococcus haemolyticus</name>
    <dbReference type="NCBI Taxonomy" id="1283"/>
    <lineage>
        <taxon>Bacteria</taxon>
        <taxon>Bacillati</taxon>
        <taxon>Bacillota</taxon>
        <taxon>Bacilli</taxon>
        <taxon>Bacillales</taxon>
        <taxon>Staphylococcaceae</taxon>
        <taxon>Staphylococcus</taxon>
    </lineage>
</organism>
<comment type="caution">
    <text evidence="1">The sequence shown here is derived from an EMBL/GenBank/DDBJ whole genome shotgun (WGS) entry which is preliminary data.</text>
</comment>
<sequence>MSTTYEIKPGTFKYIESEIYSHSENKREIDRLRLAILNPTKPSDENIVYGPLEKGLPVRTTEVMATRLLTNKMLRNLEEMVEAVEYVYNRLSDDRKKVIELKYWNKDRKLKMEQIASECHMHRNTVSSIRRNFVKAVAMHVGMK</sequence>
<dbReference type="Proteomes" id="UP000238153">
    <property type="component" value="Unassembled WGS sequence"/>
</dbReference>
<dbReference type="InterPro" id="IPR013324">
    <property type="entry name" value="RNA_pol_sigma_r3/r4-like"/>
</dbReference>
<dbReference type="SUPFAM" id="SSF88659">
    <property type="entry name" value="Sigma3 and sigma4 domains of RNA polymerase sigma factors"/>
    <property type="match status" value="1"/>
</dbReference>
<evidence type="ECO:0000313" key="1">
    <source>
        <dbReference type="EMBL" id="PPJ69405.1"/>
    </source>
</evidence>
<dbReference type="NCBIfam" id="TIGR01636">
    <property type="entry name" value="phage_rinA"/>
    <property type="match status" value="1"/>
</dbReference>
<reference evidence="1 2" key="1">
    <citation type="submission" date="2017-11" db="EMBL/GenBank/DDBJ databases">
        <authorList>
            <person name="Founou R.C."/>
            <person name="Founou L."/>
            <person name="Allam M."/>
            <person name="Ismail A."/>
            <person name="Essack S.Y."/>
        </authorList>
    </citation>
    <scope>NUCLEOTIDE SEQUENCE [LARGE SCALE GENOMIC DNA]</scope>
    <source>
        <strain evidence="1 2">G811N2B1</strain>
    </source>
</reference>
<dbReference type="AlphaFoldDB" id="A0A7Z1MY29"/>
<evidence type="ECO:0000313" key="2">
    <source>
        <dbReference type="Proteomes" id="UP000238153"/>
    </source>
</evidence>
<accession>A0A7Z1MY29</accession>
<proteinExistence type="predicted"/>